<dbReference type="PANTHER" id="PTHR43736:SF1">
    <property type="entry name" value="DIHYDRONEOPTERIN TRIPHOSPHATE DIPHOSPHATASE"/>
    <property type="match status" value="1"/>
</dbReference>
<proteinExistence type="inferred from homology"/>
<dbReference type="InterPro" id="IPR020476">
    <property type="entry name" value="Nudix_hydrolase"/>
</dbReference>
<keyword evidence="6" id="KW-1185">Reference proteome</keyword>
<gene>
    <name evidence="5" type="ORF">DFQ01_13023</name>
</gene>
<evidence type="ECO:0000256" key="3">
    <source>
        <dbReference type="RuleBase" id="RU003476"/>
    </source>
</evidence>
<dbReference type="InterPro" id="IPR015797">
    <property type="entry name" value="NUDIX_hydrolase-like_dom_sf"/>
</dbReference>
<evidence type="ECO:0000259" key="4">
    <source>
        <dbReference type="PROSITE" id="PS51462"/>
    </source>
</evidence>
<dbReference type="InterPro" id="IPR020084">
    <property type="entry name" value="NUDIX_hydrolase_CS"/>
</dbReference>
<dbReference type="PRINTS" id="PR00502">
    <property type="entry name" value="NUDIXFAMILY"/>
</dbReference>
<feature type="domain" description="Nudix hydrolase" evidence="4">
    <location>
        <begin position="1"/>
        <end position="129"/>
    </location>
</feature>
<dbReference type="Proteomes" id="UP000246635">
    <property type="component" value="Unassembled WGS sequence"/>
</dbReference>
<evidence type="ECO:0000313" key="6">
    <source>
        <dbReference type="Proteomes" id="UP000246635"/>
    </source>
</evidence>
<protein>
    <submittedName>
        <fullName evidence="5">8-oxo-dGTP diphosphatase</fullName>
    </submittedName>
</protein>
<organism evidence="5 6">
    <name type="scientific">Paenibacillus cellulosilyticus</name>
    <dbReference type="NCBI Taxonomy" id="375489"/>
    <lineage>
        <taxon>Bacteria</taxon>
        <taxon>Bacillati</taxon>
        <taxon>Bacillota</taxon>
        <taxon>Bacilli</taxon>
        <taxon>Bacillales</taxon>
        <taxon>Paenibacillaceae</taxon>
        <taxon>Paenibacillus</taxon>
    </lineage>
</organism>
<evidence type="ECO:0000256" key="2">
    <source>
        <dbReference type="ARBA" id="ARBA00022801"/>
    </source>
</evidence>
<dbReference type="Gene3D" id="3.90.79.10">
    <property type="entry name" value="Nucleoside Triphosphate Pyrophosphohydrolase"/>
    <property type="match status" value="1"/>
</dbReference>
<dbReference type="RefSeq" id="WP_110046693.1">
    <property type="nucleotide sequence ID" value="NZ_CP054612.1"/>
</dbReference>
<sequence>MKRINVVYSLITDQSKTKILMVKNKDNDRWSLPGGAVEEDESLEAAAIREANEETGFDIKVFGIVAVNEAILEKYEEHALFITFRAEIIGGNQELVRPEEISDIQWIDIHKADQLMPYYKGGLSGIIRKDTEITYFNEGRVWLLS</sequence>
<comment type="similarity">
    <text evidence="1 3">Belongs to the Nudix hydrolase family.</text>
</comment>
<keyword evidence="2 3" id="KW-0378">Hydrolase</keyword>
<name>A0A2V2YLU8_9BACL</name>
<dbReference type="Pfam" id="PF00293">
    <property type="entry name" value="NUDIX"/>
    <property type="match status" value="1"/>
</dbReference>
<evidence type="ECO:0000256" key="1">
    <source>
        <dbReference type="ARBA" id="ARBA00005582"/>
    </source>
</evidence>
<dbReference type="PANTHER" id="PTHR43736">
    <property type="entry name" value="ADP-RIBOSE PYROPHOSPHATASE"/>
    <property type="match status" value="1"/>
</dbReference>
<dbReference type="PROSITE" id="PS51462">
    <property type="entry name" value="NUDIX"/>
    <property type="match status" value="1"/>
</dbReference>
<dbReference type="EMBL" id="QGTQ01000030">
    <property type="protein sequence ID" value="PWV94458.1"/>
    <property type="molecule type" value="Genomic_DNA"/>
</dbReference>
<dbReference type="InterPro" id="IPR000086">
    <property type="entry name" value="NUDIX_hydrolase_dom"/>
</dbReference>
<dbReference type="PROSITE" id="PS00893">
    <property type="entry name" value="NUDIX_BOX"/>
    <property type="match status" value="1"/>
</dbReference>
<dbReference type="GO" id="GO:0016787">
    <property type="term" value="F:hydrolase activity"/>
    <property type="evidence" value="ECO:0007669"/>
    <property type="project" value="UniProtKB-KW"/>
</dbReference>
<evidence type="ECO:0000313" key="5">
    <source>
        <dbReference type="EMBL" id="PWV94458.1"/>
    </source>
</evidence>
<dbReference type="SUPFAM" id="SSF55811">
    <property type="entry name" value="Nudix"/>
    <property type="match status" value="1"/>
</dbReference>
<reference evidence="5 6" key="1">
    <citation type="submission" date="2018-05" db="EMBL/GenBank/DDBJ databases">
        <title>Genomic Encyclopedia of Type Strains, Phase III (KMG-III): the genomes of soil and plant-associated and newly described type strains.</title>
        <authorList>
            <person name="Whitman W."/>
        </authorList>
    </citation>
    <scope>NUCLEOTIDE SEQUENCE [LARGE SCALE GENOMIC DNA]</scope>
    <source>
        <strain evidence="5 6">CECT 5696</strain>
    </source>
</reference>
<accession>A0A2V2YLU8</accession>
<comment type="caution">
    <text evidence="5">The sequence shown here is derived from an EMBL/GenBank/DDBJ whole genome shotgun (WGS) entry which is preliminary data.</text>
</comment>
<dbReference type="AlphaFoldDB" id="A0A2V2YLU8"/>
<dbReference type="OrthoDB" id="9787880at2"/>
<dbReference type="CDD" id="cd02883">
    <property type="entry name" value="NUDIX_Hydrolase"/>
    <property type="match status" value="1"/>
</dbReference>